<dbReference type="AlphaFoldDB" id="A0A0F7IIQ9"/>
<evidence type="ECO:0000313" key="1">
    <source>
        <dbReference type="EMBL" id="AKG92000.1"/>
    </source>
</evidence>
<dbReference type="SUPFAM" id="SSF53067">
    <property type="entry name" value="Actin-like ATPase domain"/>
    <property type="match status" value="1"/>
</dbReference>
<dbReference type="Proteomes" id="UP000034723">
    <property type="component" value="Chromosome"/>
</dbReference>
<dbReference type="InterPro" id="IPR009927">
    <property type="entry name" value="DUF1464"/>
</dbReference>
<keyword evidence="2" id="KW-1185">Reference proteome</keyword>
<gene>
    <name evidence="1" type="ORF">GAH_00661</name>
</gene>
<dbReference type="Pfam" id="PF07318">
    <property type="entry name" value="DUF1464"/>
    <property type="match status" value="1"/>
</dbReference>
<evidence type="ECO:0000313" key="2">
    <source>
        <dbReference type="Proteomes" id="UP000034723"/>
    </source>
</evidence>
<dbReference type="InterPro" id="IPR043129">
    <property type="entry name" value="ATPase_NBD"/>
</dbReference>
<protein>
    <submittedName>
        <fullName evidence="1">Putative butyrate kinase</fullName>
    </submittedName>
</protein>
<name>A0A0F7IIQ9_9EURY</name>
<sequence length="321" mass="35331">MSVGIDAGTKSYGVFVLEEGEHYEFSSSKVKESPEDFVEFLQSLDFDVAAGLSGYGLPVKRLYEISEKEFALMTLNFDREQSLGMRRVIELLREKRLNIHTIPAVIHLPTVPDCRKVNRIDMGTYDKVCSVAYVLHEFGVDETFILAELGYGFNAFIAVEEGRIVDGIGGTSGFPGYSSISAIDGELAYLMGRITKDVIFSGGLKSYFEARGKDFDADVFAEWVMKGIRALTAVVDAKKVYLSGRFAGAVAERVGEHFEVVDLSHAGGKVSAIGAAVIANGYAGKEGREVVERLELMRASGTVLDHLTPDVRKRIRFDHNF</sequence>
<reference evidence="1 2" key="1">
    <citation type="submission" date="2015-04" db="EMBL/GenBank/DDBJ databases">
        <title>The complete genome sequence of the hyperthermophilic, obligate iron-reducing archaeon Geoglobus ahangari strain 234T.</title>
        <authorList>
            <person name="Manzella M.P."/>
            <person name="Holmes D.E."/>
            <person name="Rocheleau J.M."/>
            <person name="Chung A."/>
            <person name="Reguera G."/>
            <person name="Kashefi K."/>
        </authorList>
    </citation>
    <scope>NUCLEOTIDE SEQUENCE [LARGE SCALE GENOMIC DNA]</scope>
    <source>
        <strain evidence="1 2">234</strain>
    </source>
</reference>
<proteinExistence type="predicted"/>
<keyword evidence="1" id="KW-0418">Kinase</keyword>
<accession>A0A0F7IIQ9</accession>
<keyword evidence="1" id="KW-0808">Transferase</keyword>
<dbReference type="GO" id="GO:0016301">
    <property type="term" value="F:kinase activity"/>
    <property type="evidence" value="ECO:0007669"/>
    <property type="project" value="UniProtKB-KW"/>
</dbReference>
<dbReference type="STRING" id="113653.GAH_00661"/>
<dbReference type="PIRSF" id="PIRSF009433">
    <property type="entry name" value="DUF1464"/>
    <property type="match status" value="1"/>
</dbReference>
<dbReference type="InParanoid" id="A0A0F7IIQ9"/>
<organism evidence="1 2">
    <name type="scientific">Geoglobus ahangari</name>
    <dbReference type="NCBI Taxonomy" id="113653"/>
    <lineage>
        <taxon>Archaea</taxon>
        <taxon>Methanobacteriati</taxon>
        <taxon>Methanobacteriota</taxon>
        <taxon>Archaeoglobi</taxon>
        <taxon>Archaeoglobales</taxon>
        <taxon>Archaeoglobaceae</taxon>
        <taxon>Geoglobus</taxon>
    </lineage>
</organism>
<dbReference type="KEGG" id="gah:GAH_00661"/>
<dbReference type="HOGENOM" id="CLU_075234_0_0_2"/>
<dbReference type="PATRIC" id="fig|113653.22.peg.661"/>
<dbReference type="EMBL" id="CP011267">
    <property type="protein sequence ID" value="AKG92000.1"/>
    <property type="molecule type" value="Genomic_DNA"/>
</dbReference>